<dbReference type="SUPFAM" id="SSF53067">
    <property type="entry name" value="Actin-like ATPase domain"/>
    <property type="match status" value="1"/>
</dbReference>
<dbReference type="Pfam" id="PF00814">
    <property type="entry name" value="TsaD"/>
    <property type="match status" value="1"/>
</dbReference>
<comment type="caution">
    <text evidence="2">The sequence shown here is derived from an EMBL/GenBank/DDBJ whole genome shotgun (WGS) entry which is preliminary data.</text>
</comment>
<dbReference type="STRING" id="1817814.A2V81_05315"/>
<dbReference type="InterPro" id="IPR000905">
    <property type="entry name" value="Gcp-like_dom"/>
</dbReference>
<protein>
    <recommendedName>
        <fullName evidence="1">Gcp-like domain-containing protein</fullName>
    </recommendedName>
</protein>
<dbReference type="InterPro" id="IPR043129">
    <property type="entry name" value="ATPase_NBD"/>
</dbReference>
<gene>
    <name evidence="2" type="ORF">A2V81_05315</name>
</gene>
<evidence type="ECO:0000259" key="1">
    <source>
        <dbReference type="Pfam" id="PF00814"/>
    </source>
</evidence>
<evidence type="ECO:0000313" key="2">
    <source>
        <dbReference type="EMBL" id="OGC81656.1"/>
    </source>
</evidence>
<dbReference type="EMBL" id="MEWR01000023">
    <property type="protein sequence ID" value="OGC81656.1"/>
    <property type="molecule type" value="Genomic_DNA"/>
</dbReference>
<dbReference type="Proteomes" id="UP000177614">
    <property type="component" value="Unassembled WGS sequence"/>
</dbReference>
<organism evidence="2 3">
    <name type="scientific">Candidatus Abawacabacteria bacterium RBG_16_42_10</name>
    <dbReference type="NCBI Taxonomy" id="1817814"/>
    <lineage>
        <taxon>Bacteria</taxon>
        <taxon>Candidatus Abawacaibacteriota</taxon>
    </lineage>
</organism>
<evidence type="ECO:0000313" key="3">
    <source>
        <dbReference type="Proteomes" id="UP000177614"/>
    </source>
</evidence>
<sequence>MTAFLFVQTAFNYHDVALIVDGKIQKHWHIDEQRQTLKFLSGILPELHDLVFDHIVFVQGPGSFTALRVGATWVNTLAYTRNVLIKNISTLDYLELAAPEEPIITFDEKHYFLRSGSEIIVITEKPKNKFIHYAEDHFISFGYPEDYLPQKLTDYIYPEPVMTTDVLYVIPPKITLPTK</sequence>
<feature type="domain" description="Gcp-like" evidence="1">
    <location>
        <begin position="53"/>
        <end position="98"/>
    </location>
</feature>
<name>A0A1F4XJ44_9BACT</name>
<dbReference type="Gene3D" id="3.30.420.40">
    <property type="match status" value="1"/>
</dbReference>
<dbReference type="AlphaFoldDB" id="A0A1F4XJ44"/>
<proteinExistence type="predicted"/>
<accession>A0A1F4XJ44</accession>
<reference evidence="2 3" key="1">
    <citation type="journal article" date="2016" name="Nat. Commun.">
        <title>Thousands of microbial genomes shed light on interconnected biogeochemical processes in an aquifer system.</title>
        <authorList>
            <person name="Anantharaman K."/>
            <person name="Brown C.T."/>
            <person name="Hug L.A."/>
            <person name="Sharon I."/>
            <person name="Castelle C.J."/>
            <person name="Probst A.J."/>
            <person name="Thomas B.C."/>
            <person name="Singh A."/>
            <person name="Wilkins M.J."/>
            <person name="Karaoz U."/>
            <person name="Brodie E.L."/>
            <person name="Williams K.H."/>
            <person name="Hubbard S.S."/>
            <person name="Banfield J.F."/>
        </authorList>
    </citation>
    <scope>NUCLEOTIDE SEQUENCE [LARGE SCALE GENOMIC DNA]</scope>
</reference>